<keyword evidence="2 14" id="KW-0813">Transport</keyword>
<dbReference type="EMBL" id="NEFX01000012">
    <property type="protein sequence ID" value="OTW31126.1"/>
    <property type="molecule type" value="Genomic_DNA"/>
</dbReference>
<evidence type="ECO:0000256" key="9">
    <source>
        <dbReference type="ARBA" id="ARBA00023136"/>
    </source>
</evidence>
<dbReference type="KEGG" id="sagq:EP23_04660"/>
<feature type="binding site" evidence="14">
    <location>
        <position position="71"/>
    </location>
    <ligand>
        <name>Na(+)</name>
        <dbReference type="ChEBI" id="CHEBI:29101"/>
        <note>structural</note>
    </ligand>
</feature>
<sequence length="121" mass="13405">MGYLYIFVGGALGALIRYMLSFLPLWHGLPIGTFLANMFGAFFMGFLSTYSLRFLETHTYLKKGITTGCLGALTTFSTFQFEVFTFISINAWFTGFLYLTLSSLLGIVCCILGLKLGDDVS</sequence>
<feature type="transmembrane region" description="Helical" evidence="14">
    <location>
        <begin position="64"/>
        <end position="89"/>
    </location>
</feature>
<evidence type="ECO:0000256" key="14">
    <source>
        <dbReference type="HAMAP-Rule" id="MF_00454"/>
    </source>
</evidence>
<evidence type="ECO:0000256" key="2">
    <source>
        <dbReference type="ARBA" id="ARBA00022448"/>
    </source>
</evidence>
<keyword evidence="6 14" id="KW-1133">Transmembrane helix</keyword>
<evidence type="ECO:0000256" key="11">
    <source>
        <dbReference type="ARBA" id="ARBA00035120"/>
    </source>
</evidence>
<name>A0A242VGF2_9STAP</name>
<evidence type="ECO:0000256" key="10">
    <source>
        <dbReference type="ARBA" id="ARBA00023303"/>
    </source>
</evidence>
<evidence type="ECO:0000313" key="17">
    <source>
        <dbReference type="Proteomes" id="UP000195208"/>
    </source>
</evidence>
<keyword evidence="3 14" id="KW-1003">Cell membrane</keyword>
<organism evidence="15 18">
    <name type="scientific">Staphylococcus agnetis</name>
    <dbReference type="NCBI Taxonomy" id="985762"/>
    <lineage>
        <taxon>Bacteria</taxon>
        <taxon>Bacillati</taxon>
        <taxon>Bacillota</taxon>
        <taxon>Bacilli</taxon>
        <taxon>Bacillales</taxon>
        <taxon>Staphylococcaceae</taxon>
        <taxon>Staphylococcus</taxon>
    </lineage>
</organism>
<comment type="similarity">
    <text evidence="11 14">Belongs to the fluoride channel Fluc/FEX (TC 1.A.43) family.</text>
</comment>
<accession>A0A242VGF2</accession>
<dbReference type="GO" id="GO:0140114">
    <property type="term" value="P:cellular detoxification of fluoride"/>
    <property type="evidence" value="ECO:0007669"/>
    <property type="project" value="UniProtKB-UniRule"/>
</dbReference>
<dbReference type="GeneID" id="57691871"/>
<evidence type="ECO:0000256" key="5">
    <source>
        <dbReference type="ARBA" id="ARBA00022723"/>
    </source>
</evidence>
<keyword evidence="10 14" id="KW-0407">Ion channel</keyword>
<comment type="catalytic activity">
    <reaction evidence="12">
        <text>fluoride(in) = fluoride(out)</text>
        <dbReference type="Rhea" id="RHEA:76159"/>
        <dbReference type="ChEBI" id="CHEBI:17051"/>
    </reaction>
    <physiologicalReaction direction="left-to-right" evidence="12">
        <dbReference type="Rhea" id="RHEA:76160"/>
    </physiologicalReaction>
</comment>
<dbReference type="GO" id="GO:0062054">
    <property type="term" value="F:fluoride channel activity"/>
    <property type="evidence" value="ECO:0007669"/>
    <property type="project" value="UniProtKB-UniRule"/>
</dbReference>
<evidence type="ECO:0000256" key="6">
    <source>
        <dbReference type="ARBA" id="ARBA00022989"/>
    </source>
</evidence>
<gene>
    <name evidence="14 15" type="primary">crcB</name>
    <name evidence="14" type="synonym">fluC</name>
    <name evidence="16" type="ORF">B9M88_06610</name>
    <name evidence="15" type="ORF">GLV84_12045</name>
</gene>
<dbReference type="NCBIfam" id="NF010797">
    <property type="entry name" value="PRK14201.1"/>
    <property type="match status" value="1"/>
</dbReference>
<comment type="subcellular location">
    <subcellularLocation>
        <location evidence="1 14">Cell membrane</location>
        <topology evidence="1 14">Multi-pass membrane protein</topology>
    </subcellularLocation>
</comment>
<dbReference type="HAMAP" id="MF_00454">
    <property type="entry name" value="FluC"/>
    <property type="match status" value="1"/>
</dbReference>
<feature type="transmembrane region" description="Helical" evidence="14">
    <location>
        <begin position="95"/>
        <end position="114"/>
    </location>
</feature>
<dbReference type="GO" id="GO:0046872">
    <property type="term" value="F:metal ion binding"/>
    <property type="evidence" value="ECO:0007669"/>
    <property type="project" value="UniProtKB-KW"/>
</dbReference>
<feature type="transmembrane region" description="Helical" evidence="14">
    <location>
        <begin position="5"/>
        <end position="25"/>
    </location>
</feature>
<protein>
    <recommendedName>
        <fullName evidence="14">Fluoride-specific ion channel FluC</fullName>
    </recommendedName>
</protein>
<evidence type="ECO:0000256" key="13">
    <source>
        <dbReference type="ARBA" id="ARBA00049940"/>
    </source>
</evidence>
<comment type="function">
    <text evidence="13 14">Fluoride-specific ion channel. Important for reducing fluoride concentration in the cell, thus reducing its toxicity.</text>
</comment>
<dbReference type="Proteomes" id="UP000646308">
    <property type="component" value="Unassembled WGS sequence"/>
</dbReference>
<dbReference type="PANTHER" id="PTHR28259:SF16">
    <property type="entry name" value="FLUORIDE-SPECIFIC ION CHANNEL FLUC 2"/>
    <property type="match status" value="1"/>
</dbReference>
<dbReference type="Proteomes" id="UP000195208">
    <property type="component" value="Unassembled WGS sequence"/>
</dbReference>
<evidence type="ECO:0000256" key="7">
    <source>
        <dbReference type="ARBA" id="ARBA00023053"/>
    </source>
</evidence>
<dbReference type="AlphaFoldDB" id="A0A242VGF2"/>
<feature type="binding site" evidence="14">
    <location>
        <position position="74"/>
    </location>
    <ligand>
        <name>Na(+)</name>
        <dbReference type="ChEBI" id="CHEBI:29101"/>
        <note>structural</note>
    </ligand>
</feature>
<evidence type="ECO:0000256" key="4">
    <source>
        <dbReference type="ARBA" id="ARBA00022692"/>
    </source>
</evidence>
<keyword evidence="9 14" id="KW-0472">Membrane</keyword>
<evidence type="ECO:0000313" key="18">
    <source>
        <dbReference type="Proteomes" id="UP000646308"/>
    </source>
</evidence>
<reference evidence="16 17" key="1">
    <citation type="submission" date="2017-04" db="EMBL/GenBank/DDBJ databases">
        <title>Staphylococcus agnetis, a potential pathogen in the broiler production.</title>
        <authorList>
            <person name="Poulsen L."/>
        </authorList>
    </citation>
    <scope>NUCLEOTIDE SEQUENCE [LARGE SCALE GENOMIC DNA]</scope>
    <source>
        <strain evidence="16 17">723_310714_2_2_spleen</strain>
    </source>
</reference>
<dbReference type="OrthoDB" id="9799631at2"/>
<dbReference type="PANTHER" id="PTHR28259">
    <property type="entry name" value="FLUORIDE EXPORT PROTEIN 1-RELATED"/>
    <property type="match status" value="1"/>
</dbReference>
<comment type="caution">
    <text evidence="15">The sequence shown here is derived from an EMBL/GenBank/DDBJ whole genome shotgun (WGS) entry which is preliminary data.</text>
</comment>
<keyword evidence="4 14" id="KW-0812">Transmembrane</keyword>
<evidence type="ECO:0000256" key="12">
    <source>
        <dbReference type="ARBA" id="ARBA00035585"/>
    </source>
</evidence>
<evidence type="ECO:0000313" key="16">
    <source>
        <dbReference type="EMBL" id="OTW31126.1"/>
    </source>
</evidence>
<dbReference type="InterPro" id="IPR003691">
    <property type="entry name" value="FluC"/>
</dbReference>
<dbReference type="RefSeq" id="WP_060551296.1">
    <property type="nucleotide sequence ID" value="NZ_CP009623.1"/>
</dbReference>
<dbReference type="GO" id="GO:0005886">
    <property type="term" value="C:plasma membrane"/>
    <property type="evidence" value="ECO:0007669"/>
    <property type="project" value="UniProtKB-SubCell"/>
</dbReference>
<feature type="transmembrane region" description="Helical" evidence="14">
    <location>
        <begin position="31"/>
        <end position="52"/>
    </location>
</feature>
<evidence type="ECO:0000256" key="8">
    <source>
        <dbReference type="ARBA" id="ARBA00023065"/>
    </source>
</evidence>
<evidence type="ECO:0000256" key="3">
    <source>
        <dbReference type="ARBA" id="ARBA00022475"/>
    </source>
</evidence>
<keyword evidence="8 14" id="KW-0406">Ion transport</keyword>
<proteinExistence type="inferred from homology"/>
<comment type="activity regulation">
    <text evidence="14">Na(+) is not transported, but it plays an essential structural role and its presence is essential for fluoride channel function.</text>
</comment>
<keyword evidence="5 14" id="KW-0479">Metal-binding</keyword>
<evidence type="ECO:0000256" key="1">
    <source>
        <dbReference type="ARBA" id="ARBA00004651"/>
    </source>
</evidence>
<keyword evidence="17" id="KW-1185">Reference proteome</keyword>
<dbReference type="EMBL" id="WMFL01000085">
    <property type="protein sequence ID" value="NJI03562.1"/>
    <property type="molecule type" value="Genomic_DNA"/>
</dbReference>
<reference evidence="15" key="2">
    <citation type="submission" date="2019-11" db="EMBL/GenBank/DDBJ databases">
        <title>Whole genome comparisons of Staphylococcus agnetis isolates from cattle and chickens.</title>
        <authorList>
            <person name="Rhoads D."/>
            <person name="Shwani A."/>
            <person name="Adkins P."/>
            <person name="Calcutt M."/>
            <person name="Middleton J."/>
        </authorList>
    </citation>
    <scope>NUCLEOTIDE SEQUENCE</scope>
    <source>
        <strain evidence="15">1387</strain>
    </source>
</reference>
<keyword evidence="7 14" id="KW-0915">Sodium</keyword>
<evidence type="ECO:0000313" key="15">
    <source>
        <dbReference type="EMBL" id="NJI03562.1"/>
    </source>
</evidence>
<dbReference type="Pfam" id="PF02537">
    <property type="entry name" value="CRCB"/>
    <property type="match status" value="1"/>
</dbReference>